<dbReference type="AlphaFoldDB" id="A0A0A9FDB4"/>
<name>A0A0A9FDB4_ARUDO</name>
<feature type="compositionally biased region" description="Basic and acidic residues" evidence="1">
    <location>
        <begin position="13"/>
        <end position="23"/>
    </location>
</feature>
<dbReference type="EMBL" id="GBRH01187539">
    <property type="protein sequence ID" value="JAE10357.1"/>
    <property type="molecule type" value="Transcribed_RNA"/>
</dbReference>
<protein>
    <submittedName>
        <fullName evidence="2">CHR910</fullName>
    </submittedName>
</protein>
<sequence>MKIKKGYLSSRKHTVEFHHPMRS</sequence>
<evidence type="ECO:0000313" key="2">
    <source>
        <dbReference type="EMBL" id="JAE10357.1"/>
    </source>
</evidence>
<accession>A0A0A9FDB4</accession>
<organism evidence="2">
    <name type="scientific">Arundo donax</name>
    <name type="common">Giant reed</name>
    <name type="synonym">Donax arundinaceus</name>
    <dbReference type="NCBI Taxonomy" id="35708"/>
    <lineage>
        <taxon>Eukaryota</taxon>
        <taxon>Viridiplantae</taxon>
        <taxon>Streptophyta</taxon>
        <taxon>Embryophyta</taxon>
        <taxon>Tracheophyta</taxon>
        <taxon>Spermatophyta</taxon>
        <taxon>Magnoliopsida</taxon>
        <taxon>Liliopsida</taxon>
        <taxon>Poales</taxon>
        <taxon>Poaceae</taxon>
        <taxon>PACMAD clade</taxon>
        <taxon>Arundinoideae</taxon>
        <taxon>Arundineae</taxon>
        <taxon>Arundo</taxon>
    </lineage>
</organism>
<evidence type="ECO:0000256" key="1">
    <source>
        <dbReference type="SAM" id="MobiDB-lite"/>
    </source>
</evidence>
<proteinExistence type="predicted"/>
<reference evidence="2" key="1">
    <citation type="submission" date="2014-09" db="EMBL/GenBank/DDBJ databases">
        <authorList>
            <person name="Magalhaes I.L.F."/>
            <person name="Oliveira U."/>
            <person name="Santos F.R."/>
            <person name="Vidigal T.H.D.A."/>
            <person name="Brescovit A.D."/>
            <person name="Santos A.J."/>
        </authorList>
    </citation>
    <scope>NUCLEOTIDE SEQUENCE</scope>
    <source>
        <tissue evidence="2">Shoot tissue taken approximately 20 cm above the soil surface</tissue>
    </source>
</reference>
<reference evidence="2" key="2">
    <citation type="journal article" date="2015" name="Data Brief">
        <title>Shoot transcriptome of the giant reed, Arundo donax.</title>
        <authorList>
            <person name="Barrero R.A."/>
            <person name="Guerrero F.D."/>
            <person name="Moolhuijzen P."/>
            <person name="Goolsby J.A."/>
            <person name="Tidwell J."/>
            <person name="Bellgard S.E."/>
            <person name="Bellgard M.I."/>
        </authorList>
    </citation>
    <scope>NUCLEOTIDE SEQUENCE</scope>
    <source>
        <tissue evidence="2">Shoot tissue taken approximately 20 cm above the soil surface</tissue>
    </source>
</reference>
<feature type="region of interest" description="Disordered" evidence="1">
    <location>
        <begin position="1"/>
        <end position="23"/>
    </location>
</feature>